<organism evidence="4 5">
    <name type="scientific">Metallosphaera tengchongensis</name>
    <dbReference type="NCBI Taxonomy" id="1532350"/>
    <lineage>
        <taxon>Archaea</taxon>
        <taxon>Thermoproteota</taxon>
        <taxon>Thermoprotei</taxon>
        <taxon>Sulfolobales</taxon>
        <taxon>Sulfolobaceae</taxon>
        <taxon>Metallosphaera</taxon>
    </lineage>
</organism>
<dbReference type="Gene3D" id="3.40.980.10">
    <property type="entry name" value="MoaB/Mog-like domain"/>
    <property type="match status" value="1"/>
</dbReference>
<dbReference type="InterPro" id="IPR036688">
    <property type="entry name" value="MoeA_C_domain_IV_sf"/>
</dbReference>
<keyword evidence="5" id="KW-1185">Reference proteome</keyword>
<dbReference type="SUPFAM" id="SSF53218">
    <property type="entry name" value="Molybdenum cofactor biosynthesis proteins"/>
    <property type="match status" value="1"/>
</dbReference>
<dbReference type="Proteomes" id="UP000509301">
    <property type="component" value="Chromosome"/>
</dbReference>
<dbReference type="GeneID" id="55642080"/>
<dbReference type="InterPro" id="IPR001453">
    <property type="entry name" value="MoaB/Mog_dom"/>
</dbReference>
<dbReference type="OrthoDB" id="31371at2157"/>
<dbReference type="SUPFAM" id="SSF63867">
    <property type="entry name" value="MoeA C-terminal domain-like"/>
    <property type="match status" value="1"/>
</dbReference>
<dbReference type="GO" id="GO:0005737">
    <property type="term" value="C:cytoplasm"/>
    <property type="evidence" value="ECO:0007669"/>
    <property type="project" value="TreeGrafter"/>
</dbReference>
<dbReference type="AlphaFoldDB" id="A0A6N0NUS8"/>
<dbReference type="InterPro" id="IPR038987">
    <property type="entry name" value="MoeA-like"/>
</dbReference>
<dbReference type="PANTHER" id="PTHR10192">
    <property type="entry name" value="MOLYBDOPTERIN BIOSYNTHESIS PROTEIN"/>
    <property type="match status" value="1"/>
</dbReference>
<dbReference type="InterPro" id="IPR036425">
    <property type="entry name" value="MoaB/Mog-like_dom_sf"/>
</dbReference>
<dbReference type="InterPro" id="IPR005110">
    <property type="entry name" value="MoeA_linker/N"/>
</dbReference>
<evidence type="ECO:0000256" key="1">
    <source>
        <dbReference type="ARBA" id="ARBA00005046"/>
    </source>
</evidence>
<comment type="pathway">
    <text evidence="1">Cofactor biosynthesis; molybdopterin biosynthesis.</text>
</comment>
<evidence type="ECO:0000313" key="5">
    <source>
        <dbReference type="Proteomes" id="UP000509301"/>
    </source>
</evidence>
<dbReference type="Pfam" id="PF03454">
    <property type="entry name" value="MoeA_C"/>
    <property type="match status" value="1"/>
</dbReference>
<gene>
    <name evidence="4" type="ORF">GWK48_09010</name>
</gene>
<sequence length="551" mass="60267">MRAFVPEENLPDPEDALNLFLKEFPIKRRSIIVDLLQASGKVTSSPVIAEMDYPPFNRSTVDGFALRSTSTPGKLKIVGKISIGDWKDIKIGEGEAVEVDTGSPLPEGADAVVKVENTEVVDNLVTVKNKLRFGTNVAWAGSDIPRGTTILEKNQEVTPEDVGAMASLGVTSLEVYDMPSVYILATGDELVEPGKALGPGKIFESNVHYLSARLKQLGCRIVGGVVLPDEKEKIRQALKKAAQEADIIITTGGTSSGEKDYIHQIIREDGKIIIHGINFKPGKPTIMGALYGKPVFGLSGNIVATVMTFNQLVRKYIEHFSGISGATRRSVSSRVIATLIMPTRADPHRTTNTPVYVLEKGEKFFAIPLPFDSYMIGTFALADGYITLPPGSNLESGDQVEVNIKSVDTRPVLIGEEDESLKKFEGRKVLLGTVPACQALRYGLGDVLVLSEFLCKDVTNDDFVEIRKSRWILRNGEGDPVGYHEWVGMSKLVDNPSVKLKSPSTAKLFLGKAKVIAPSGYIHGERLAEEKLRILARKSYVEFLERIFSEH</sequence>
<keyword evidence="2" id="KW-0501">Molybdenum cofactor biosynthesis</keyword>
<dbReference type="SMART" id="SM00852">
    <property type="entry name" value="MoCF_biosynth"/>
    <property type="match status" value="1"/>
</dbReference>
<keyword evidence="4" id="KW-0808">Transferase</keyword>
<dbReference type="NCBIfam" id="TIGR00177">
    <property type="entry name" value="molyb_syn"/>
    <property type="match status" value="1"/>
</dbReference>
<dbReference type="InterPro" id="IPR008284">
    <property type="entry name" value="MoCF_biosynth_CS"/>
</dbReference>
<name>A0A6N0NUS8_9CREN</name>
<dbReference type="Gene3D" id="2.40.340.10">
    <property type="entry name" value="MoeA, C-terminal, domain IV"/>
    <property type="match status" value="1"/>
</dbReference>
<dbReference type="PANTHER" id="PTHR10192:SF5">
    <property type="entry name" value="GEPHYRIN"/>
    <property type="match status" value="1"/>
</dbReference>
<feature type="domain" description="MoaB/Mog" evidence="3">
    <location>
        <begin position="182"/>
        <end position="319"/>
    </location>
</feature>
<dbReference type="UniPathway" id="UPA00344"/>
<evidence type="ECO:0000256" key="2">
    <source>
        <dbReference type="ARBA" id="ARBA00023150"/>
    </source>
</evidence>
<dbReference type="Pfam" id="PF00994">
    <property type="entry name" value="MoCF_biosynth"/>
    <property type="match status" value="1"/>
</dbReference>
<dbReference type="FunFam" id="2.170.190.11:FF:000001">
    <property type="entry name" value="Molybdopterin molybdenumtransferase"/>
    <property type="match status" value="1"/>
</dbReference>
<protein>
    <submittedName>
        <fullName evidence="4">Molybdopterin molybdenumtransferase MoeA</fullName>
    </submittedName>
</protein>
<dbReference type="PROSITE" id="PS01079">
    <property type="entry name" value="MOCF_BIOSYNTHESIS_2"/>
    <property type="match status" value="1"/>
</dbReference>
<accession>A0A6N0NUS8</accession>
<dbReference type="InterPro" id="IPR036135">
    <property type="entry name" value="MoeA_linker/N_sf"/>
</dbReference>
<dbReference type="SUPFAM" id="SSF63882">
    <property type="entry name" value="MoeA N-terminal region -like"/>
    <property type="match status" value="1"/>
</dbReference>
<dbReference type="Pfam" id="PF03453">
    <property type="entry name" value="MoeA_N"/>
    <property type="match status" value="1"/>
</dbReference>
<dbReference type="Gene3D" id="2.170.190.11">
    <property type="entry name" value="Molybdopterin biosynthesis moea protein, domain 3"/>
    <property type="match status" value="1"/>
</dbReference>
<dbReference type="RefSeq" id="WP_174631532.1">
    <property type="nucleotide sequence ID" value="NZ_CP049074.1"/>
</dbReference>
<dbReference type="Gene3D" id="3.90.105.10">
    <property type="entry name" value="Molybdopterin biosynthesis moea protein, domain 2"/>
    <property type="match status" value="1"/>
</dbReference>
<dbReference type="EMBL" id="CP049074">
    <property type="protein sequence ID" value="QKR00492.1"/>
    <property type="molecule type" value="Genomic_DNA"/>
</dbReference>
<evidence type="ECO:0000259" key="3">
    <source>
        <dbReference type="SMART" id="SM00852"/>
    </source>
</evidence>
<proteinExistence type="predicted"/>
<dbReference type="InterPro" id="IPR005111">
    <property type="entry name" value="MoeA_C_domain_IV"/>
</dbReference>
<dbReference type="KEGG" id="mten:GWK48_09010"/>
<reference evidence="4 5" key="1">
    <citation type="submission" date="2020-02" db="EMBL/GenBank/DDBJ databases">
        <title>Comparative genome analysis reveals the metabolism and evolution of the thermophilic archaeal genus Metallosphaera.</title>
        <authorList>
            <person name="Jiang C."/>
        </authorList>
    </citation>
    <scope>NUCLEOTIDE SEQUENCE [LARGE SCALE GENOMIC DNA]</scope>
    <source>
        <strain evidence="4 5">Ric-A</strain>
    </source>
</reference>
<evidence type="ECO:0000313" key="4">
    <source>
        <dbReference type="EMBL" id="QKR00492.1"/>
    </source>
</evidence>
<dbReference type="NCBIfam" id="NF011067">
    <property type="entry name" value="PRK14497.1"/>
    <property type="match status" value="1"/>
</dbReference>
<dbReference type="CDD" id="cd00887">
    <property type="entry name" value="MoeA"/>
    <property type="match status" value="1"/>
</dbReference>
<dbReference type="GO" id="GO:0061599">
    <property type="term" value="F:molybdopterin molybdotransferase activity"/>
    <property type="evidence" value="ECO:0007669"/>
    <property type="project" value="TreeGrafter"/>
</dbReference>
<dbReference type="GO" id="GO:0006777">
    <property type="term" value="P:Mo-molybdopterin cofactor biosynthetic process"/>
    <property type="evidence" value="ECO:0007669"/>
    <property type="project" value="UniProtKB-KW"/>
</dbReference>